<sequence>MIAKALAKRAFNRKVQNASICQLSFSTFLFDGTLRISKFSALQLEELRSHPGLYAMIFVRALRPRTFHRPHGGREDQDPQPRPRRHLDPSGHRGKPVPGPSVPPQRERRGKGPPRPALVSMPWKRLPEQDGQTQLQPVCPGYSFMVAIGIGTPVAKNALPPKQERISGKGSSTQTLSATNASGENWKPWAGWSK</sequence>
<gene>
    <name evidence="2" type="ORF">LAX5112_04962</name>
</gene>
<dbReference type="EMBL" id="CXWD01000037">
    <property type="protein sequence ID" value="CTQ77580.1"/>
    <property type="molecule type" value="Genomic_DNA"/>
</dbReference>
<accession>A0A0M7ATI6</accession>
<proteinExistence type="predicted"/>
<evidence type="ECO:0000313" key="3">
    <source>
        <dbReference type="Proteomes" id="UP000053235"/>
    </source>
</evidence>
<feature type="compositionally biased region" description="Basic and acidic residues" evidence="1">
    <location>
        <begin position="72"/>
        <end position="91"/>
    </location>
</feature>
<evidence type="ECO:0000256" key="1">
    <source>
        <dbReference type="SAM" id="MobiDB-lite"/>
    </source>
</evidence>
<name>A0A0M7ATI6_9HYPH</name>
<feature type="compositionally biased region" description="Polar residues" evidence="1">
    <location>
        <begin position="169"/>
        <end position="183"/>
    </location>
</feature>
<feature type="region of interest" description="Disordered" evidence="1">
    <location>
        <begin position="68"/>
        <end position="132"/>
    </location>
</feature>
<evidence type="ECO:0000313" key="2">
    <source>
        <dbReference type="EMBL" id="CTQ77580.1"/>
    </source>
</evidence>
<protein>
    <submittedName>
        <fullName evidence="2">Uncharacterized protein</fullName>
    </submittedName>
</protein>
<keyword evidence="3" id="KW-1185">Reference proteome</keyword>
<dbReference type="Proteomes" id="UP000053235">
    <property type="component" value="Unassembled WGS sequence"/>
</dbReference>
<feature type="region of interest" description="Disordered" evidence="1">
    <location>
        <begin position="156"/>
        <end position="194"/>
    </location>
</feature>
<organism evidence="2 3">
    <name type="scientific">Roseibium alexandrii</name>
    <dbReference type="NCBI Taxonomy" id="388408"/>
    <lineage>
        <taxon>Bacteria</taxon>
        <taxon>Pseudomonadati</taxon>
        <taxon>Pseudomonadota</taxon>
        <taxon>Alphaproteobacteria</taxon>
        <taxon>Hyphomicrobiales</taxon>
        <taxon>Stappiaceae</taxon>
        <taxon>Roseibium</taxon>
    </lineage>
</organism>
<dbReference type="AlphaFoldDB" id="A0A0M7ATI6"/>
<reference evidence="3" key="1">
    <citation type="submission" date="2015-07" db="EMBL/GenBank/DDBJ databases">
        <authorList>
            <person name="Rodrigo-Torres Lidia"/>
            <person name="Arahal R.David."/>
        </authorList>
    </citation>
    <scope>NUCLEOTIDE SEQUENCE [LARGE SCALE GENOMIC DNA]</scope>
    <source>
        <strain evidence="3">CECT 5112</strain>
    </source>
</reference>